<dbReference type="Pfam" id="PF18917">
    <property type="entry name" value="LiaI-LiaF-like_TM1"/>
    <property type="match status" value="1"/>
</dbReference>
<feature type="transmembrane region" description="Helical" evidence="1">
    <location>
        <begin position="6"/>
        <end position="27"/>
    </location>
</feature>
<organism evidence="3 4">
    <name type="scientific">Mucilaginibacter gracilis</name>
    <dbReference type="NCBI Taxonomy" id="423350"/>
    <lineage>
        <taxon>Bacteria</taxon>
        <taxon>Pseudomonadati</taxon>
        <taxon>Bacteroidota</taxon>
        <taxon>Sphingobacteriia</taxon>
        <taxon>Sphingobacteriales</taxon>
        <taxon>Sphingobacteriaceae</taxon>
        <taxon>Mucilaginibacter</taxon>
    </lineage>
</organism>
<gene>
    <name evidence="3" type="ORF">BDD43_5342</name>
</gene>
<keyword evidence="1" id="KW-0472">Membrane</keyword>
<feature type="transmembrane region" description="Helical" evidence="1">
    <location>
        <begin position="34"/>
        <end position="53"/>
    </location>
</feature>
<dbReference type="EMBL" id="RBKU01000001">
    <property type="protein sequence ID" value="RKR85086.1"/>
    <property type="molecule type" value="Genomic_DNA"/>
</dbReference>
<sequence length="338" mass="37365">MRNDKLIPGTVLVIIGTLFLLDNFNYIDFDWFSLFRLWPILLVIAGVNLVFAYNHSGTATAIKIAVLVAGMAFLIFNGIGHPHHYNRHNWKYAFKHFDFNDNESDSDNDDDSDSTDTGSVSKNFKSSNHYQAAYKPSTKQATLNISGGATSYVLKDMTTNLFEADTKESGNHYSLTSTDEDDAQTLDFDMNGDNNHRHGFVLNFGNDKSDKAYLKLNTNPEWTINVEAGAAKINFDLSAFKVQKVKLEGGAASFNVKMGQPLAETTVDVSTGISKVVISVPRNAACHITSETGVSSKSFKGFESVGDDEYETPNFSKATNKMYLKISGGISDFKVEQY</sequence>
<dbReference type="AlphaFoldDB" id="A0A495J7X2"/>
<dbReference type="OrthoDB" id="941984at2"/>
<keyword evidence="4" id="KW-1185">Reference proteome</keyword>
<dbReference type="RefSeq" id="WP_121201167.1">
    <property type="nucleotide sequence ID" value="NZ_RBKU01000001.1"/>
</dbReference>
<feature type="domain" description="LiaI-LiaF-like transmembrane region" evidence="2">
    <location>
        <begin position="6"/>
        <end position="49"/>
    </location>
</feature>
<protein>
    <recommendedName>
        <fullName evidence="2">LiaI-LiaF-like transmembrane region domain-containing protein</fullName>
    </recommendedName>
</protein>
<accession>A0A495J7X2</accession>
<dbReference type="InterPro" id="IPR043726">
    <property type="entry name" value="LiaI-LiaF-like_TM1"/>
</dbReference>
<keyword evidence="1" id="KW-0812">Transmembrane</keyword>
<evidence type="ECO:0000313" key="4">
    <source>
        <dbReference type="Proteomes" id="UP000268007"/>
    </source>
</evidence>
<comment type="caution">
    <text evidence="3">The sequence shown here is derived from an EMBL/GenBank/DDBJ whole genome shotgun (WGS) entry which is preliminary data.</text>
</comment>
<keyword evidence="1" id="KW-1133">Transmembrane helix</keyword>
<evidence type="ECO:0000256" key="1">
    <source>
        <dbReference type="SAM" id="Phobius"/>
    </source>
</evidence>
<proteinExistence type="predicted"/>
<feature type="transmembrane region" description="Helical" evidence="1">
    <location>
        <begin position="59"/>
        <end position="79"/>
    </location>
</feature>
<evidence type="ECO:0000313" key="3">
    <source>
        <dbReference type="EMBL" id="RKR85086.1"/>
    </source>
</evidence>
<reference evidence="3 4" key="1">
    <citation type="submission" date="2018-10" db="EMBL/GenBank/DDBJ databases">
        <title>Genomic Encyclopedia of Archaeal and Bacterial Type Strains, Phase II (KMG-II): from individual species to whole genera.</title>
        <authorList>
            <person name="Goeker M."/>
        </authorList>
    </citation>
    <scope>NUCLEOTIDE SEQUENCE [LARGE SCALE GENOMIC DNA]</scope>
    <source>
        <strain evidence="3 4">DSM 18602</strain>
    </source>
</reference>
<evidence type="ECO:0000259" key="2">
    <source>
        <dbReference type="Pfam" id="PF18917"/>
    </source>
</evidence>
<dbReference type="Proteomes" id="UP000268007">
    <property type="component" value="Unassembled WGS sequence"/>
</dbReference>
<name>A0A495J7X2_9SPHI</name>